<keyword evidence="5 11" id="KW-0862">Zinc</keyword>
<sequence>MCVSMETSLCRVCLVSYKNIVNIFETAHESGISIAYMISRCTDYKVDREDKFPKSICVSCLEDVQNAFEIIETYERSHQFYSFFKDLREEECEDEGSHCFEEGPIKDEETNGDNWTREFPDQKENCGSYRSYSQLSNEGTEGDLEETNLKGSDDCGDDTVYKFCIDDGKDKTKVKLSLNCSYCPKTFPTKSKLEIHFRSHKKEMRPFKCSHCTKCFATRQVLTNHFLTHTGERPFKCSQCPKAFGTNGNLKRHLTVHTGDRPSFPCSHCLKSFISKQRLTIHLRSHLKKENRSALQCSYCLKPFVKNFLLQKHLRTHTGERPFKCSHCSKTFGFQPNLKRHLLIHTGERPFDCSHCSKRFQTKEHLKRHFLTHTGERPFQCSTCSKSFTQKISLKIHMRTHTGERPFKCSHCSKDFTLCTSLKRHLIIHTKKRSFKRQTA</sequence>
<feature type="domain" description="C2H2-type" evidence="13">
    <location>
        <begin position="207"/>
        <end position="234"/>
    </location>
</feature>
<keyword evidence="7" id="KW-0238">DNA-binding</keyword>
<reference evidence="16" key="1">
    <citation type="journal article" date="2021" name="Elife">
        <title>Highly contiguous assemblies of 101 drosophilid genomes.</title>
        <authorList>
            <person name="Kim B.Y."/>
            <person name="Wang J.R."/>
            <person name="Miller D.E."/>
            <person name="Barmina O."/>
            <person name="Delaney E."/>
            <person name="Thompson A."/>
            <person name="Comeault A.A."/>
            <person name="Peede D."/>
            <person name="D'Agostino E.R."/>
            <person name="Pelaez J."/>
            <person name="Aguilar J.M."/>
            <person name="Haji D."/>
            <person name="Matsunaga T."/>
            <person name="Armstrong E.E."/>
            <person name="Zych M."/>
            <person name="Ogawa Y."/>
            <person name="Stamenkovic-Radak M."/>
            <person name="Jelic M."/>
            <person name="Veselinovic M.S."/>
            <person name="Tanaskovic M."/>
            <person name="Eric P."/>
            <person name="Gao J.J."/>
            <person name="Katoh T.K."/>
            <person name="Toda M.J."/>
            <person name="Watabe H."/>
            <person name="Watada M."/>
            <person name="Davis J.S."/>
            <person name="Moyle L.C."/>
            <person name="Manoli G."/>
            <person name="Bertolini E."/>
            <person name="Kostal V."/>
            <person name="Hawley R.S."/>
            <person name="Takahashi A."/>
            <person name="Jones C.D."/>
            <person name="Price D.K."/>
            <person name="Whiteman N."/>
            <person name="Kopp A."/>
            <person name="Matute D.R."/>
            <person name="Petrov D.A."/>
        </authorList>
    </citation>
    <scope>NUCLEOTIDE SEQUENCE [LARGE SCALE GENOMIC DNA]</scope>
</reference>
<feature type="domain" description="C2H2-type" evidence="13">
    <location>
        <begin position="407"/>
        <end position="434"/>
    </location>
</feature>
<evidence type="ECO:0000256" key="7">
    <source>
        <dbReference type="ARBA" id="ARBA00023125"/>
    </source>
</evidence>
<evidence type="ECO:0000259" key="14">
    <source>
        <dbReference type="PROSITE" id="PS51915"/>
    </source>
</evidence>
<dbReference type="OrthoDB" id="9439903at2759"/>
<evidence type="ECO:0000256" key="8">
    <source>
        <dbReference type="ARBA" id="ARBA00023163"/>
    </source>
</evidence>
<dbReference type="PROSITE" id="PS50157">
    <property type="entry name" value="ZINC_FINGER_C2H2_2"/>
    <property type="match status" value="9"/>
</dbReference>
<dbReference type="RefSeq" id="XP_016973635.1">
    <property type="nucleotide sequence ID" value="XM_017118146.1"/>
</dbReference>
<keyword evidence="9" id="KW-0539">Nucleus</keyword>
<dbReference type="AlphaFoldDB" id="A0A6P4E6H5"/>
<dbReference type="RefSeq" id="XP_016979874.1">
    <property type="nucleotide sequence ID" value="XM_017124385.1"/>
</dbReference>
<dbReference type="InterPro" id="IPR036236">
    <property type="entry name" value="Znf_C2H2_sf"/>
</dbReference>
<proteinExistence type="predicted"/>
<dbReference type="PROSITE" id="PS51915">
    <property type="entry name" value="ZAD"/>
    <property type="match status" value="1"/>
</dbReference>
<evidence type="ECO:0000256" key="6">
    <source>
        <dbReference type="ARBA" id="ARBA00023015"/>
    </source>
</evidence>
<dbReference type="Gene3D" id="3.30.160.60">
    <property type="entry name" value="Classic Zinc Finger"/>
    <property type="match status" value="9"/>
</dbReference>
<dbReference type="GO" id="GO:0000978">
    <property type="term" value="F:RNA polymerase II cis-regulatory region sequence-specific DNA binding"/>
    <property type="evidence" value="ECO:0007669"/>
    <property type="project" value="TreeGrafter"/>
</dbReference>
<dbReference type="SMART" id="SM00355">
    <property type="entry name" value="ZnF_C2H2"/>
    <property type="match status" value="9"/>
</dbReference>
<dbReference type="SUPFAM" id="SSF57667">
    <property type="entry name" value="beta-beta-alpha zinc fingers"/>
    <property type="match status" value="6"/>
</dbReference>
<feature type="domain" description="C2H2-type" evidence="13">
    <location>
        <begin position="323"/>
        <end position="350"/>
    </location>
</feature>
<evidence type="ECO:0000256" key="5">
    <source>
        <dbReference type="ARBA" id="ARBA00022833"/>
    </source>
</evidence>
<feature type="domain" description="C2H2-type" evidence="13">
    <location>
        <begin position="178"/>
        <end position="205"/>
    </location>
</feature>
<dbReference type="GeneID" id="108045160"/>
<feature type="domain" description="C2H2-type" evidence="13">
    <location>
        <begin position="235"/>
        <end position="262"/>
    </location>
</feature>
<feature type="binding site" evidence="11">
    <location>
        <position position="60"/>
    </location>
    <ligand>
        <name>Zn(2+)</name>
        <dbReference type="ChEBI" id="CHEBI:29105"/>
    </ligand>
</feature>
<feature type="binding site" evidence="11">
    <location>
        <position position="10"/>
    </location>
    <ligand>
        <name>Zn(2+)</name>
        <dbReference type="ChEBI" id="CHEBI:29105"/>
    </ligand>
</feature>
<keyword evidence="16" id="KW-1185">Reference proteome</keyword>
<keyword evidence="2 11" id="KW-0479">Metal-binding</keyword>
<dbReference type="PANTHER" id="PTHR24399:SF70">
    <property type="entry name" value="C2H2-TYPE DOMAIN-CONTAINING PROTEIN"/>
    <property type="match status" value="1"/>
</dbReference>
<keyword evidence="8" id="KW-0804">Transcription</keyword>
<evidence type="ECO:0000256" key="12">
    <source>
        <dbReference type="SAM" id="MobiDB-lite"/>
    </source>
</evidence>
<reference evidence="17 18" key="2">
    <citation type="submission" date="2025-04" db="UniProtKB">
        <authorList>
            <consortium name="RefSeq"/>
        </authorList>
    </citation>
    <scope>IDENTIFICATION</scope>
</reference>
<dbReference type="GO" id="GO:0008270">
    <property type="term" value="F:zinc ion binding"/>
    <property type="evidence" value="ECO:0007669"/>
    <property type="project" value="UniProtKB-UniRule"/>
</dbReference>
<keyword evidence="4 10" id="KW-0863">Zinc-finger</keyword>
<feature type="binding site" evidence="11">
    <location>
        <position position="13"/>
    </location>
    <ligand>
        <name>Zn(2+)</name>
        <dbReference type="ChEBI" id="CHEBI:29105"/>
    </ligand>
</feature>
<dbReference type="PROSITE" id="PS00028">
    <property type="entry name" value="ZINC_FINGER_C2H2_1"/>
    <property type="match status" value="9"/>
</dbReference>
<feature type="domain" description="C2H2-type" evidence="13">
    <location>
        <begin position="264"/>
        <end position="291"/>
    </location>
</feature>
<feature type="region of interest" description="Disordered" evidence="12">
    <location>
        <begin position="103"/>
        <end position="127"/>
    </location>
</feature>
<dbReference type="FunFam" id="3.30.160.60:FF:000358">
    <property type="entry name" value="zinc finger protein 24"/>
    <property type="match status" value="1"/>
</dbReference>
<feature type="domain" description="C2H2-type" evidence="13">
    <location>
        <begin position="295"/>
        <end position="322"/>
    </location>
</feature>
<gene>
    <name evidence="17" type="primary">LOC108040615</name>
    <name evidence="15" type="synonym">108045160</name>
    <name evidence="18" type="synonym">LOC108045160</name>
</gene>
<feature type="domain" description="C2H2-type" evidence="13">
    <location>
        <begin position="351"/>
        <end position="378"/>
    </location>
</feature>
<reference evidence="15" key="3">
    <citation type="submission" date="2025-05" db="UniProtKB">
        <authorList>
            <consortium name="EnsemblMetazoa"/>
        </authorList>
    </citation>
    <scope>IDENTIFICATION</scope>
</reference>
<dbReference type="GO" id="GO:0001227">
    <property type="term" value="F:DNA-binding transcription repressor activity, RNA polymerase II-specific"/>
    <property type="evidence" value="ECO:0007669"/>
    <property type="project" value="TreeGrafter"/>
</dbReference>
<comment type="subcellular location">
    <subcellularLocation>
        <location evidence="1">Nucleus</location>
    </subcellularLocation>
</comment>
<evidence type="ECO:0000313" key="15">
    <source>
        <dbReference type="EnsemblMetazoa" id="XP_016979874.1"/>
    </source>
</evidence>
<feature type="binding site" evidence="11">
    <location>
        <position position="57"/>
    </location>
    <ligand>
        <name>Zn(2+)</name>
        <dbReference type="ChEBI" id="CHEBI:29105"/>
    </ligand>
</feature>
<evidence type="ECO:0000259" key="13">
    <source>
        <dbReference type="PROSITE" id="PS50157"/>
    </source>
</evidence>
<accession>A0A6P4E6H5</accession>
<dbReference type="Gene3D" id="3.40.1800.20">
    <property type="match status" value="1"/>
</dbReference>
<dbReference type="Pfam" id="PF00096">
    <property type="entry name" value="zf-C2H2"/>
    <property type="match status" value="7"/>
</dbReference>
<dbReference type="Proteomes" id="UP001652680">
    <property type="component" value="Unassembled WGS sequence"/>
</dbReference>
<name>A0A6P4E6H5_DRORH</name>
<dbReference type="InterPro" id="IPR012934">
    <property type="entry name" value="Znf_AD"/>
</dbReference>
<dbReference type="SUPFAM" id="SSF57716">
    <property type="entry name" value="Glucocorticoid receptor-like (DNA-binding domain)"/>
    <property type="match status" value="1"/>
</dbReference>
<dbReference type="SMART" id="SM00868">
    <property type="entry name" value="zf-AD"/>
    <property type="match status" value="1"/>
</dbReference>
<dbReference type="FunFam" id="3.30.160.60:FF:000145">
    <property type="entry name" value="Zinc finger protein 574"/>
    <property type="match status" value="1"/>
</dbReference>
<dbReference type="FunFam" id="3.30.160.60:FF:000264">
    <property type="entry name" value="Zinc finger protein 236"/>
    <property type="match status" value="1"/>
</dbReference>
<feature type="domain" description="ZAD" evidence="14">
    <location>
        <begin position="8"/>
        <end position="84"/>
    </location>
</feature>
<evidence type="ECO:0000256" key="1">
    <source>
        <dbReference type="ARBA" id="ARBA00004123"/>
    </source>
</evidence>
<dbReference type="FunFam" id="3.30.160.60:FF:000624">
    <property type="entry name" value="zinc finger protein 697"/>
    <property type="match status" value="1"/>
</dbReference>
<dbReference type="FunFam" id="3.30.160.60:FF:002716">
    <property type="entry name" value="Zinc finger protein 212"/>
    <property type="match status" value="1"/>
</dbReference>
<dbReference type="FunFam" id="3.30.160.60:FF:001485">
    <property type="entry name" value="Krueppel-related zinc finger protein"/>
    <property type="match status" value="1"/>
</dbReference>
<evidence type="ECO:0000256" key="10">
    <source>
        <dbReference type="PROSITE-ProRule" id="PRU00042"/>
    </source>
</evidence>
<dbReference type="GO" id="GO:0005654">
    <property type="term" value="C:nucleoplasm"/>
    <property type="evidence" value="ECO:0007669"/>
    <property type="project" value="TreeGrafter"/>
</dbReference>
<keyword evidence="6" id="KW-0805">Transcription regulation</keyword>
<evidence type="ECO:0000313" key="16">
    <source>
        <dbReference type="Proteomes" id="UP001652680"/>
    </source>
</evidence>
<evidence type="ECO:0000256" key="2">
    <source>
        <dbReference type="ARBA" id="ARBA00022723"/>
    </source>
</evidence>
<organism evidence="17">
    <name type="scientific">Drosophila rhopaloa</name>
    <name type="common">Fruit fly</name>
    <dbReference type="NCBI Taxonomy" id="1041015"/>
    <lineage>
        <taxon>Eukaryota</taxon>
        <taxon>Metazoa</taxon>
        <taxon>Ecdysozoa</taxon>
        <taxon>Arthropoda</taxon>
        <taxon>Hexapoda</taxon>
        <taxon>Insecta</taxon>
        <taxon>Pterygota</taxon>
        <taxon>Neoptera</taxon>
        <taxon>Endopterygota</taxon>
        <taxon>Diptera</taxon>
        <taxon>Brachycera</taxon>
        <taxon>Muscomorpha</taxon>
        <taxon>Ephydroidea</taxon>
        <taxon>Drosophilidae</taxon>
        <taxon>Drosophila</taxon>
        <taxon>Sophophora</taxon>
    </lineage>
</organism>
<evidence type="ECO:0000256" key="9">
    <source>
        <dbReference type="ARBA" id="ARBA00023242"/>
    </source>
</evidence>
<evidence type="ECO:0000256" key="11">
    <source>
        <dbReference type="PROSITE-ProRule" id="PRU01263"/>
    </source>
</evidence>
<keyword evidence="3" id="KW-0677">Repeat</keyword>
<dbReference type="PANTHER" id="PTHR24399">
    <property type="entry name" value="ZINC FINGER AND BTB DOMAIN-CONTAINING"/>
    <property type="match status" value="1"/>
</dbReference>
<feature type="domain" description="C2H2-type" evidence="13">
    <location>
        <begin position="379"/>
        <end position="406"/>
    </location>
</feature>
<protein>
    <submittedName>
        <fullName evidence="18">Zinc finger protein 501 isoform X1</fullName>
    </submittedName>
    <submittedName>
        <fullName evidence="17">Zinc finger protein 501-like</fullName>
    </submittedName>
</protein>
<evidence type="ECO:0000313" key="17">
    <source>
        <dbReference type="RefSeq" id="XP_016973635.1"/>
    </source>
</evidence>
<evidence type="ECO:0000256" key="4">
    <source>
        <dbReference type="ARBA" id="ARBA00022771"/>
    </source>
</evidence>
<evidence type="ECO:0000313" key="18">
    <source>
        <dbReference type="RefSeq" id="XP_016979874.1"/>
    </source>
</evidence>
<feature type="compositionally biased region" description="Basic and acidic residues" evidence="12">
    <location>
        <begin position="103"/>
        <end position="124"/>
    </location>
</feature>
<evidence type="ECO:0000256" key="3">
    <source>
        <dbReference type="ARBA" id="ARBA00022737"/>
    </source>
</evidence>
<dbReference type="InterPro" id="IPR013087">
    <property type="entry name" value="Znf_C2H2_type"/>
</dbReference>
<dbReference type="EnsemblMetazoa" id="XM_017124385.2">
    <property type="protein sequence ID" value="XP_016979874.1"/>
    <property type="gene ID" value="LOC108045160"/>
</dbReference>
<dbReference type="Pfam" id="PF07776">
    <property type="entry name" value="zf-AD"/>
    <property type="match status" value="1"/>
</dbReference>